<evidence type="ECO:0000313" key="12">
    <source>
        <dbReference type="Proteomes" id="UP000694383"/>
    </source>
</evidence>
<reference evidence="11" key="2">
    <citation type="submission" date="2025-09" db="UniProtKB">
        <authorList>
            <consortium name="Ensembl"/>
        </authorList>
    </citation>
    <scope>IDENTIFICATION</scope>
</reference>
<feature type="domain" description="Ig-like" evidence="10">
    <location>
        <begin position="716"/>
        <end position="806"/>
    </location>
</feature>
<dbReference type="GO" id="GO:0050808">
    <property type="term" value="P:synapse organization"/>
    <property type="evidence" value="ECO:0007669"/>
    <property type="project" value="TreeGrafter"/>
</dbReference>
<feature type="domain" description="Ig-like" evidence="10">
    <location>
        <begin position="524"/>
        <end position="615"/>
    </location>
</feature>
<dbReference type="InterPro" id="IPR013106">
    <property type="entry name" value="Ig_V-set"/>
</dbReference>
<dbReference type="GeneTree" id="ENSGT00940000158290"/>
<comment type="subcellular location">
    <subcellularLocation>
        <location evidence="1">Membrane</location>
        <topology evidence="1">Single-pass membrane protein</topology>
    </subcellularLocation>
</comment>
<keyword evidence="4" id="KW-0732">Signal</keyword>
<dbReference type="PROSITE" id="PS50835">
    <property type="entry name" value="IG_LIKE"/>
    <property type="match status" value="8"/>
</dbReference>
<keyword evidence="9" id="KW-0393">Immunoglobulin domain</keyword>
<protein>
    <recommendedName>
        <fullName evidence="10">Ig-like domain-containing protein</fullName>
    </recommendedName>
</protein>
<dbReference type="Ensembl" id="ENSOSIT00000026257.1">
    <property type="protein sequence ID" value="ENSOSIP00000024885.1"/>
    <property type="gene ID" value="ENSOSIG00000013075.1"/>
</dbReference>
<reference evidence="11" key="1">
    <citation type="submission" date="2025-08" db="UniProtKB">
        <authorList>
            <consortium name="Ensembl"/>
        </authorList>
    </citation>
    <scope>IDENTIFICATION</scope>
</reference>
<evidence type="ECO:0000313" key="11">
    <source>
        <dbReference type="Ensembl" id="ENSOSIP00000024885.1"/>
    </source>
</evidence>
<dbReference type="SUPFAM" id="SSF48726">
    <property type="entry name" value="Immunoglobulin"/>
    <property type="match status" value="9"/>
</dbReference>
<dbReference type="PRINTS" id="PR01832">
    <property type="entry name" value="VEGFRECEPTOR"/>
</dbReference>
<dbReference type="FunFam" id="2.60.40.10:FF:000032">
    <property type="entry name" value="palladin isoform X1"/>
    <property type="match status" value="1"/>
</dbReference>
<dbReference type="InterPro" id="IPR013783">
    <property type="entry name" value="Ig-like_fold"/>
</dbReference>
<keyword evidence="8" id="KW-1015">Disulfide bond</keyword>
<dbReference type="GO" id="GO:0030424">
    <property type="term" value="C:axon"/>
    <property type="evidence" value="ECO:0007669"/>
    <property type="project" value="TreeGrafter"/>
</dbReference>
<dbReference type="InterPro" id="IPR036179">
    <property type="entry name" value="Ig-like_dom_sf"/>
</dbReference>
<dbReference type="InterPro" id="IPR007110">
    <property type="entry name" value="Ig-like_dom"/>
</dbReference>
<accession>A0A8C7Y8A7</accession>
<proteinExistence type="predicted"/>
<keyword evidence="7" id="KW-0472">Membrane</keyword>
<dbReference type="Pfam" id="PF07679">
    <property type="entry name" value="I-set"/>
    <property type="match status" value="5"/>
</dbReference>
<dbReference type="AlphaFoldDB" id="A0A8C7Y8A7"/>
<sequence length="811" mass="89307">MGKFDVWSNGTLSIQKANIKDHGQYLCLAENDYGSDKLLVTLSVVAYPSRILEPRMREIKSHTRSKVEVTCRAEGRPMPTISWILANRTQIRGQNPEKGRVSVSSEGTLTINDVSVFDRGFYKCIASNPAGADTATVRLQVVAAPPNILEEKRQQLKASLGQNLWLPCTVHGSPQPTVHWVLQDGSVILLDKPTSNKRTTLFKNGTLSLRDVTPAHNGNYECIATSSTGSERRVVTLYVETHQSAPQIVKTSELVTELSYGEQLRLNCLATGDPKPKIMWRKYMTEILDNGTLIVNTVIDKDAGEYLCVAQSTVGDDLQLMRVSVSMKPILVPNQTYAKVKPGGNVRFDCEALGEPKPNILWMLPNNDEIAASNAQHLIHVNGSLDIRNVKLTDSGEYVCVARNSGGEDRKTYKLEIEGNPPVINGFRQNRTVIKDVTAKHARKLIHCKAEGDPPPTITWIMPDNIFLAAPYFGSRINVHHNGTLEIRNVRGTDTAEFICMARNSGGEAVMIVQLEVANMLRRPIFDNPFNERIVSRTGKTIILNCSAHGSPKPEIVWTLPNGTRLNVGAYHGSHHHLNNDGTLVIYNSQKGDSGKYRCGAKNNLGYVEKLIILSIGHKPYILTRPRGIIRGMSGEPIFLHCLSDGSPPPRIFWTLPGGHTLTRPQVLGRYQLVENGTLVVKDTTLNDRGNYVCKAHNDAGEAVLTIPVVIIAYPPRITSGSPSTVRVVPGTPIQLNCAATGIPKPEITWELPDTTILSTAEQGRHKGSELLHPEGTLIIQRPTSSDSGKYKCMARNHMGTDTKITYVLVL</sequence>
<dbReference type="GO" id="GO:0007156">
    <property type="term" value="P:homophilic cell adhesion via plasma membrane adhesion molecules"/>
    <property type="evidence" value="ECO:0007669"/>
    <property type="project" value="TreeGrafter"/>
</dbReference>
<dbReference type="FunFam" id="2.60.40.10:FF:000621">
    <property type="entry name" value="Immunoglobulin superfamily member 10"/>
    <property type="match status" value="1"/>
</dbReference>
<dbReference type="GO" id="GO:0043025">
    <property type="term" value="C:neuronal cell body"/>
    <property type="evidence" value="ECO:0007669"/>
    <property type="project" value="TreeGrafter"/>
</dbReference>
<dbReference type="Gene3D" id="2.60.40.10">
    <property type="entry name" value="Immunoglobulins"/>
    <property type="match status" value="9"/>
</dbReference>
<dbReference type="InterPro" id="IPR013098">
    <property type="entry name" value="Ig_I-set"/>
</dbReference>
<dbReference type="FunFam" id="2.60.40.10:FF:000076">
    <property type="entry name" value="Leucine-rich repeat and Ig domain-containing 4"/>
    <property type="match status" value="1"/>
</dbReference>
<evidence type="ECO:0000256" key="6">
    <source>
        <dbReference type="ARBA" id="ARBA00022989"/>
    </source>
</evidence>
<organism evidence="11 12">
    <name type="scientific">Oryzias sinensis</name>
    <name type="common">Chinese medaka</name>
    <dbReference type="NCBI Taxonomy" id="183150"/>
    <lineage>
        <taxon>Eukaryota</taxon>
        <taxon>Metazoa</taxon>
        <taxon>Chordata</taxon>
        <taxon>Craniata</taxon>
        <taxon>Vertebrata</taxon>
        <taxon>Euteleostomi</taxon>
        <taxon>Actinopterygii</taxon>
        <taxon>Neopterygii</taxon>
        <taxon>Teleostei</taxon>
        <taxon>Neoteleostei</taxon>
        <taxon>Acanthomorphata</taxon>
        <taxon>Ovalentaria</taxon>
        <taxon>Atherinomorphae</taxon>
        <taxon>Beloniformes</taxon>
        <taxon>Adrianichthyidae</taxon>
        <taxon>Oryziinae</taxon>
        <taxon>Oryzias</taxon>
    </lineage>
</organism>
<dbReference type="PANTHER" id="PTHR45080:SF30">
    <property type="entry name" value="HEPARAN SULFATE PROTEOGLYCAN 2"/>
    <property type="match status" value="1"/>
</dbReference>
<name>A0A8C7Y8A7_9TELE</name>
<keyword evidence="3" id="KW-0812">Transmembrane</keyword>
<dbReference type="SMART" id="SM00408">
    <property type="entry name" value="IGc2"/>
    <property type="match status" value="8"/>
</dbReference>
<feature type="domain" description="Ig-like" evidence="10">
    <location>
        <begin position="421"/>
        <end position="518"/>
    </location>
</feature>
<evidence type="ECO:0000256" key="7">
    <source>
        <dbReference type="ARBA" id="ARBA00023136"/>
    </source>
</evidence>
<feature type="domain" description="Ig-like" evidence="10">
    <location>
        <begin position="620"/>
        <end position="706"/>
    </location>
</feature>
<evidence type="ECO:0000256" key="1">
    <source>
        <dbReference type="ARBA" id="ARBA00004167"/>
    </source>
</evidence>
<feature type="domain" description="Ig-like" evidence="10">
    <location>
        <begin position="48"/>
        <end position="140"/>
    </location>
</feature>
<keyword evidence="2" id="KW-0433">Leucine-rich repeat</keyword>
<feature type="domain" description="Ig-like" evidence="10">
    <location>
        <begin position="246"/>
        <end position="326"/>
    </location>
</feature>
<evidence type="ECO:0000256" key="2">
    <source>
        <dbReference type="ARBA" id="ARBA00022614"/>
    </source>
</evidence>
<evidence type="ECO:0000256" key="3">
    <source>
        <dbReference type="ARBA" id="ARBA00022692"/>
    </source>
</evidence>
<evidence type="ECO:0000256" key="5">
    <source>
        <dbReference type="ARBA" id="ARBA00022737"/>
    </source>
</evidence>
<dbReference type="PANTHER" id="PTHR45080">
    <property type="entry name" value="CONTACTIN 5"/>
    <property type="match status" value="1"/>
</dbReference>
<dbReference type="InterPro" id="IPR003599">
    <property type="entry name" value="Ig_sub"/>
</dbReference>
<dbReference type="InterPro" id="IPR003598">
    <property type="entry name" value="Ig_sub2"/>
</dbReference>
<evidence type="ECO:0000256" key="8">
    <source>
        <dbReference type="ARBA" id="ARBA00023157"/>
    </source>
</evidence>
<keyword evidence="12" id="KW-1185">Reference proteome</keyword>
<keyword evidence="6" id="KW-1133">Transmembrane helix</keyword>
<keyword evidence="5" id="KW-0677">Repeat</keyword>
<dbReference type="Pfam" id="PF13927">
    <property type="entry name" value="Ig_3"/>
    <property type="match status" value="4"/>
</dbReference>
<evidence type="ECO:0000256" key="4">
    <source>
        <dbReference type="ARBA" id="ARBA00022729"/>
    </source>
</evidence>
<feature type="domain" description="Ig-like" evidence="10">
    <location>
        <begin position="329"/>
        <end position="416"/>
    </location>
</feature>
<dbReference type="SMART" id="SM00406">
    <property type="entry name" value="IGv"/>
    <property type="match status" value="2"/>
</dbReference>
<evidence type="ECO:0000256" key="9">
    <source>
        <dbReference type="ARBA" id="ARBA00023319"/>
    </source>
</evidence>
<dbReference type="CDD" id="cd00096">
    <property type="entry name" value="Ig"/>
    <property type="match status" value="1"/>
</dbReference>
<dbReference type="FunFam" id="2.60.40.10:FF:001377">
    <property type="entry name" value="Matrix remodeling associated 5"/>
    <property type="match status" value="1"/>
</dbReference>
<feature type="domain" description="Ig-like" evidence="10">
    <location>
        <begin position="146"/>
        <end position="236"/>
    </location>
</feature>
<dbReference type="SMART" id="SM00409">
    <property type="entry name" value="IG"/>
    <property type="match status" value="8"/>
</dbReference>
<evidence type="ECO:0000259" key="10">
    <source>
        <dbReference type="PROSITE" id="PS50835"/>
    </source>
</evidence>
<dbReference type="GO" id="GO:0005886">
    <property type="term" value="C:plasma membrane"/>
    <property type="evidence" value="ECO:0007669"/>
    <property type="project" value="TreeGrafter"/>
</dbReference>
<dbReference type="GO" id="GO:0008046">
    <property type="term" value="F:axon guidance receptor activity"/>
    <property type="evidence" value="ECO:0007669"/>
    <property type="project" value="TreeGrafter"/>
</dbReference>
<dbReference type="InterPro" id="IPR050958">
    <property type="entry name" value="Cell_Adh-Cytoskel_Orgn"/>
</dbReference>
<dbReference type="Proteomes" id="UP000694383">
    <property type="component" value="Unplaced"/>
</dbReference>